<dbReference type="RefSeq" id="XP_009775423.1">
    <property type="nucleotide sequence ID" value="XM_009777121.1"/>
</dbReference>
<evidence type="ECO:0000256" key="1">
    <source>
        <dbReference type="SAM" id="MobiDB-lite"/>
    </source>
</evidence>
<protein>
    <submittedName>
        <fullName evidence="3">Uncharacterized protein LOC104225347</fullName>
    </submittedName>
</protein>
<proteinExistence type="predicted"/>
<gene>
    <name evidence="3" type="primary">LOC104225347</name>
</gene>
<accession>A0A1U7W9V7</accession>
<dbReference type="AlphaFoldDB" id="A0A1U7W9V7"/>
<reference evidence="2" key="1">
    <citation type="journal article" date="2013" name="Genome Biol.">
        <title>Reference genomes and transcriptomes of Nicotiana sylvestris and Nicotiana tomentosiformis.</title>
        <authorList>
            <person name="Sierro N."/>
            <person name="Battey J.N."/>
            <person name="Ouadi S."/>
            <person name="Bovet L."/>
            <person name="Goepfert S."/>
            <person name="Bakaher N."/>
            <person name="Peitsch M.C."/>
            <person name="Ivanov N.V."/>
        </authorList>
    </citation>
    <scope>NUCLEOTIDE SEQUENCE [LARGE SCALE GENOMIC DNA]</scope>
</reference>
<name>A0A1U7W9V7_NICSY</name>
<evidence type="ECO:0000313" key="2">
    <source>
        <dbReference type="Proteomes" id="UP000189701"/>
    </source>
</evidence>
<evidence type="ECO:0000313" key="3">
    <source>
        <dbReference type="RefSeq" id="XP_009775423.1"/>
    </source>
</evidence>
<reference evidence="3" key="2">
    <citation type="submission" date="2025-08" db="UniProtKB">
        <authorList>
            <consortium name="RefSeq"/>
        </authorList>
    </citation>
    <scope>IDENTIFICATION</scope>
    <source>
        <tissue evidence="3">Leaf</tissue>
    </source>
</reference>
<sequence>MAFFYPSLSLTLSLGDISVEGWDEISEDVRLEAPVALGLPGTFKLFGDNTPNFRAFEDVILNEGQLWKGNHKIRYCPASSDGVESFPKSEFSLAGIVGVKRCLEIGDNTVNSLSLGFLSEDAFGTGYHPIDLHRGCRFLGVHSWECRSRRSGTAGVRSKDDVFDKRGTSGDGKKILWMDQGDSAAATSWTPGEVFDLPDWVRRYRRFLGMRQCSFEGKESSALEPRDDGDESDQHPRCDRAFSGAERAHVFEEKASSESAAPEISDSWAAIPPSEYTLPEVSSSGAEEAGSTGVCSDFEEVRRLHFVACDRLMFELLRQGPGFRNFWMRASPLGS</sequence>
<dbReference type="Proteomes" id="UP000189701">
    <property type="component" value="Unplaced"/>
</dbReference>
<keyword evidence="2" id="KW-1185">Reference proteome</keyword>
<feature type="region of interest" description="Disordered" evidence="1">
    <location>
        <begin position="218"/>
        <end position="238"/>
    </location>
</feature>
<organism evidence="2 3">
    <name type="scientific">Nicotiana sylvestris</name>
    <name type="common">Wood tobacco</name>
    <name type="synonym">South American tobacco</name>
    <dbReference type="NCBI Taxonomy" id="4096"/>
    <lineage>
        <taxon>Eukaryota</taxon>
        <taxon>Viridiplantae</taxon>
        <taxon>Streptophyta</taxon>
        <taxon>Embryophyta</taxon>
        <taxon>Tracheophyta</taxon>
        <taxon>Spermatophyta</taxon>
        <taxon>Magnoliopsida</taxon>
        <taxon>eudicotyledons</taxon>
        <taxon>Gunneridae</taxon>
        <taxon>Pentapetalae</taxon>
        <taxon>asterids</taxon>
        <taxon>lamiids</taxon>
        <taxon>Solanales</taxon>
        <taxon>Solanaceae</taxon>
        <taxon>Nicotianoideae</taxon>
        <taxon>Nicotianeae</taxon>
        <taxon>Nicotiana</taxon>
    </lineage>
</organism>